<dbReference type="RefSeq" id="XP_007916790.1">
    <property type="nucleotide sequence ID" value="XM_007918599.1"/>
</dbReference>
<evidence type="ECO:0000256" key="1">
    <source>
        <dbReference type="SAM" id="MobiDB-lite"/>
    </source>
</evidence>
<protein>
    <submittedName>
        <fullName evidence="2">Uncharacterized protein</fullName>
    </submittedName>
</protein>
<dbReference type="AlphaFoldDB" id="R8BGL5"/>
<reference evidence="3" key="1">
    <citation type="journal article" date="2013" name="Genome Announc.">
        <title>Draft genome sequence of the ascomycete Phaeoacremonium aleophilum strain UCR-PA7, a causal agent of the esca disease complex in grapevines.</title>
        <authorList>
            <person name="Blanco-Ulate B."/>
            <person name="Rolshausen P."/>
            <person name="Cantu D."/>
        </authorList>
    </citation>
    <scope>NUCLEOTIDE SEQUENCE [LARGE SCALE GENOMIC DNA]</scope>
    <source>
        <strain evidence="3">UCR-PA7</strain>
    </source>
</reference>
<feature type="region of interest" description="Disordered" evidence="1">
    <location>
        <begin position="183"/>
        <end position="221"/>
    </location>
</feature>
<gene>
    <name evidence="2" type="ORF">UCRPA7_6059</name>
</gene>
<organism evidence="2 3">
    <name type="scientific">Phaeoacremonium minimum (strain UCR-PA7)</name>
    <name type="common">Esca disease fungus</name>
    <name type="synonym">Togninia minima</name>
    <dbReference type="NCBI Taxonomy" id="1286976"/>
    <lineage>
        <taxon>Eukaryota</taxon>
        <taxon>Fungi</taxon>
        <taxon>Dikarya</taxon>
        <taxon>Ascomycota</taxon>
        <taxon>Pezizomycotina</taxon>
        <taxon>Sordariomycetes</taxon>
        <taxon>Sordariomycetidae</taxon>
        <taxon>Togniniales</taxon>
        <taxon>Togniniaceae</taxon>
        <taxon>Phaeoacremonium</taxon>
    </lineage>
</organism>
<dbReference type="Proteomes" id="UP000014074">
    <property type="component" value="Unassembled WGS sequence"/>
</dbReference>
<sequence length="221" mass="24017">MHVIASSADDFRSFPTLRKWAQQAHNAGKASFQRENAVVVAVVVAVALTKTFYDALPAALTTDSEVDRLNFIHRWTSHCGPPPPRTTHTQQQPFFSFDHWEEMAAALDIRRRFRVLENVRGGDDDDDDDAADDAATGHDNDVLIRNARLNTGAWRSGSCAEHLGHLFCLDCRARAWMPRAAGVGGGGGGGDDDESGGDGGDGWTTVRRSKQDKQPRGGGFG</sequence>
<dbReference type="GeneID" id="19326677"/>
<evidence type="ECO:0000313" key="3">
    <source>
        <dbReference type="Proteomes" id="UP000014074"/>
    </source>
</evidence>
<accession>R8BGL5</accession>
<dbReference type="EMBL" id="KB933217">
    <property type="protein sequence ID" value="EON98429.1"/>
    <property type="molecule type" value="Genomic_DNA"/>
</dbReference>
<evidence type="ECO:0000313" key="2">
    <source>
        <dbReference type="EMBL" id="EON98429.1"/>
    </source>
</evidence>
<keyword evidence="3" id="KW-1185">Reference proteome</keyword>
<proteinExistence type="predicted"/>
<dbReference type="HOGENOM" id="CLU_1251446_0_0_1"/>
<name>R8BGL5_PHAM7</name>
<dbReference type="KEGG" id="tmn:UCRPA7_6059"/>